<dbReference type="Gene3D" id="1.20.120.350">
    <property type="entry name" value="Voltage-gated potassium channels. Chain C"/>
    <property type="match status" value="1"/>
</dbReference>
<evidence type="ECO:0000256" key="2">
    <source>
        <dbReference type="ARBA" id="ARBA00009453"/>
    </source>
</evidence>
<gene>
    <name evidence="18" type="ORF">TeGR_g2493</name>
</gene>
<evidence type="ECO:0000256" key="5">
    <source>
        <dbReference type="ARBA" id="ARBA00022737"/>
    </source>
</evidence>
<keyword evidence="10" id="KW-0675">Receptor</keyword>
<dbReference type="InterPro" id="IPR000493">
    <property type="entry name" value="InsP3_rcpt"/>
</dbReference>
<feature type="transmembrane region" description="Helical" evidence="13">
    <location>
        <begin position="2439"/>
        <end position="2458"/>
    </location>
</feature>
<keyword evidence="7 13" id="KW-1133">Transmembrane helix</keyword>
<feature type="domain" description="Ion transport" evidence="14">
    <location>
        <begin position="1691"/>
        <end position="1823"/>
    </location>
</feature>
<dbReference type="SUPFAM" id="SSF100909">
    <property type="entry name" value="IP3 receptor type 1 binding core, domain 2"/>
    <property type="match status" value="1"/>
</dbReference>
<comment type="subcellular location">
    <subcellularLocation>
        <location evidence="1">Endoplasmic reticulum membrane</location>
        <topology evidence="1">Multi-pass membrane protein</topology>
    </subcellularLocation>
</comment>
<evidence type="ECO:0000256" key="9">
    <source>
        <dbReference type="ARBA" id="ARBA00023136"/>
    </source>
</evidence>
<dbReference type="SUPFAM" id="SSF81324">
    <property type="entry name" value="Voltage-gated potassium channels"/>
    <property type="match status" value="1"/>
</dbReference>
<feature type="domain" description="RyR/IP3R Homology associated" evidence="17">
    <location>
        <begin position="2008"/>
        <end position="2108"/>
    </location>
</feature>
<dbReference type="Pfam" id="PF08454">
    <property type="entry name" value="RIH_assoc"/>
    <property type="match status" value="1"/>
</dbReference>
<evidence type="ECO:0000256" key="10">
    <source>
        <dbReference type="ARBA" id="ARBA00023170"/>
    </source>
</evidence>
<organism evidence="18 19">
    <name type="scientific">Tetraparma gracilis</name>
    <dbReference type="NCBI Taxonomy" id="2962635"/>
    <lineage>
        <taxon>Eukaryota</taxon>
        <taxon>Sar</taxon>
        <taxon>Stramenopiles</taxon>
        <taxon>Ochrophyta</taxon>
        <taxon>Bolidophyceae</taxon>
        <taxon>Parmales</taxon>
        <taxon>Triparmaceae</taxon>
        <taxon>Tetraparma</taxon>
    </lineage>
</organism>
<feature type="domain" description="Ion transport" evidence="14">
    <location>
        <begin position="2571"/>
        <end position="2757"/>
    </location>
</feature>
<keyword evidence="11" id="KW-1071">Ligand-gated ion channel</keyword>
<keyword evidence="9 13" id="KW-0472">Membrane</keyword>
<evidence type="ECO:0000313" key="18">
    <source>
        <dbReference type="EMBL" id="GMI27135.1"/>
    </source>
</evidence>
<feature type="transmembrane region" description="Helical" evidence="13">
    <location>
        <begin position="2730"/>
        <end position="2755"/>
    </location>
</feature>
<feature type="domain" description="MIR" evidence="16">
    <location>
        <begin position="160"/>
        <end position="270"/>
    </location>
</feature>
<evidence type="ECO:0000256" key="6">
    <source>
        <dbReference type="ARBA" id="ARBA00022824"/>
    </source>
</evidence>
<dbReference type="InterPro" id="IPR027359">
    <property type="entry name" value="Volt_channel_dom_sf"/>
</dbReference>
<dbReference type="PRINTS" id="PR00779">
    <property type="entry name" value="INSP3RECEPTR"/>
</dbReference>
<dbReference type="PANTHER" id="PTHR13715">
    <property type="entry name" value="RYANODINE RECEPTOR AND IP3 RECEPTOR"/>
    <property type="match status" value="1"/>
</dbReference>
<evidence type="ECO:0000256" key="13">
    <source>
        <dbReference type="SAM" id="Phobius"/>
    </source>
</evidence>
<dbReference type="InterPro" id="IPR015925">
    <property type="entry name" value="Ryanodine_IP3_receptor"/>
</dbReference>
<dbReference type="Proteomes" id="UP001165060">
    <property type="component" value="Unassembled WGS sequence"/>
</dbReference>
<evidence type="ECO:0000256" key="3">
    <source>
        <dbReference type="ARBA" id="ARBA00022448"/>
    </source>
</evidence>
<dbReference type="InterPro" id="IPR013662">
    <property type="entry name" value="RIH_assoc-dom"/>
</dbReference>
<evidence type="ECO:0000259" key="17">
    <source>
        <dbReference type="Pfam" id="PF08454"/>
    </source>
</evidence>
<keyword evidence="6" id="KW-0256">Endoplasmic reticulum</keyword>
<dbReference type="InterPro" id="IPR036300">
    <property type="entry name" value="MIR_dom_sf"/>
</dbReference>
<feature type="transmembrane region" description="Helical" evidence="13">
    <location>
        <begin position="2490"/>
        <end position="2509"/>
    </location>
</feature>
<accession>A0ABQ6MJU4</accession>
<name>A0ABQ6MJU4_9STRA</name>
<feature type="domain" description="RIH" evidence="15">
    <location>
        <begin position="440"/>
        <end position="559"/>
    </location>
</feature>
<comment type="caution">
    <text evidence="18">The sequence shown here is derived from an EMBL/GenBank/DDBJ whole genome shotgun (WGS) entry which is preliminary data.</text>
</comment>
<dbReference type="Gene3D" id="2.80.10.50">
    <property type="match status" value="1"/>
</dbReference>
<keyword evidence="4 13" id="KW-0812">Transmembrane</keyword>
<dbReference type="EMBL" id="BRYB01000296">
    <property type="protein sequence ID" value="GMI27135.1"/>
    <property type="molecule type" value="Genomic_DNA"/>
</dbReference>
<sequence>MPRFKVRHEGSAVYLDDMINLTVPKIPGYAVRVTDLAYDPHRSALPAVIVAEANLSSSPSSLKLAKFSANPHAPATRLKMHTNHDVFTLFHAESESFLAASCNPTKSLLPLQIPKSFSSDAFPPPPEMLAGRPLLPPPPTSAPGAHCAYLRPMTAPSPVAEENYAAKNLFVFDRASRQTCGPVGWDSSVRIRHVATDKYLFVSPTPTLVNNKKHYQLCLTPESAAPSLDSMSFKLCPIEIQGQHLPATSTTSMRLEHTIANQTLHIKALTKSKFADLAVLERRSHAIFFTSEKADNDAFVLNPHKPYSPYVQSVRRALSFLGPLQRYMERVTSVLPTDKSPTPVRRRDNKFMEALLAQIIFSSDLYFDPVAYQERISHKSYSPGDAETFEDPSSVSFQRTACETKLLDAIVYVALSPNYMRGVSTEYSPTEQKFTDAKFVPMALTVKLAWKAVRSLVQDNRAAESYFAKHRPWINPGIISQIADPVGGALTFSKLVTNNAALLEGTVDKEIISAFLQLILDRGPQPRLLSFFSSICCCQGQPMVGSQETILHQLLYNEENADKVLLKFRPSEETREFKCFNDLNDIPDHYLGKREKETEGMRRLEVSWDTIPKLSTFLIDGRRSCSLLKLTSILTDEVIAGSASNDVDQQVREQREVGMYLIEQILLFANMASGRSYNCIAKLEKLFTYNMLIGVVSDTELPNMVRSSFTKLLHRLWVDRYPHAPNCGRPALPDLAWVYSDLEKKDCQKDGALPAFEIGEGHPLVDHPDEFMSMRSHTKFFLLRDFIQGYLHSMEGAQVIGFKSKQELTYSVLAVLSDLMSFGFFANRAKIVSVCQPLLAVMDGRSDKINDSSVASGAGRKSSLLRAPSPSYTVNKSFVDPSVKSSAVVPVVSSDNSKSKSFLSSLAARKDVGSRRWAVNADTVRVMGCKSAILQSLGGVADIRAHYRINQLLARFKHYVDASTPLLEPNGDIKPFFYDDFEDMFNTEDGQALDMGSMSSSPLDTSLLDLLMYEDDELFENSMTFIKRRYGQRRALIGFLPKISLLSTPDIPVFGSFRVLDQDLQQLRYYMRSYNVWSVSSAASPMDATIYEATKTTLLKLMEFIYSDVPNTPSAQPNESMAPVSSKATEKSAIEVARAAASGALDPSSTQPPSYYFKNRKPSVLYQNLLRNCGMAREVLIYGIKMNYDIMAELNHMNDIAASPEILEKSKTWIYTIMKMTVFVLGAFVSGNPDNQCVLFAQLPLLRKKMGVGLCIWDIVIDVFEGNQTLCEDCPPELFSQFAELLDRAESSKSRNRMFEFFINQIQPQSRGQAITRNQGLCLRALTDSKYKHALLLNEPPANSEGGQDRDACVHHLKTLKMLALAAKGRNSNTGSKCQSLLPLQQLARNIGNLLERKESPPSEVTMETAVALLEFALHVYVDTPLLELNVASSPHLWAILKGASRMAAEVWAEVSHAGNMSQLQEQIVTTMLDLVTVYFKDLFPEVDMVSAEIEAGRLYIQEHVVMIAKPTPTTAAASKRKNSSFLTLAKFANVTMGGKSSSGGREAGSYPAVLEKAERAALVIVEEGAPVVPCTPAGRQSRGTKEGSFLDDSDAFSEQAQVDLMSKNKTAYLEVVMNALSKSKRTQAALDKKDVEFCELVEAVEKLTDPDNVEYLEAATGEDFANMSAAVDETTLADVCTKILAFLGEKYFLVAILVLTVVGCATTVTSIVQTSPNATVDAIELAISLTFIAELALRMGCYLYVEMELDNFLIDPFNAIDVLVVLVDVILLISVATSGVDEEADSGNGAGLVKVLRILRGFRLLRLFKVARVMNMLSGVVEAKMSEETALADPRSVKVTLVALCTRMMAFANLHAGDESREKTVLHVLGFCSVLLKKHRVAARDENYSDLELVELSEDEIKAERKRKHRSMQLELVQAGALEVVVVAFSGGSSLSVRNAAMELGEELVSESNKEAQDAFTECLGRIDKDGKFFLASRDWIRSSSKALADYRETLMFNEARAIQMMEQVEKVVKLFDFLKEFCEGHMLAAQNMLREQTGNLKTFNIIEESSEFVSELAKSHTVVRRFENYEVGLITPCLKMIVETMQGPCHGNQDFVAEDRKIISVSKNVLSASLEHVTDIFLKWNLYRTAMAVFAALLESRGDDTSVHAILVEQIPAALLQRRMMLLRRLLAEVRQGKHDKKLLASNMKAVKMAEVVGHGDGLESDQPPPGANDLEERKEHLVKILKQECKDVFTVTAELQGYDGSYLSLAQLSEPNDGAVLPLLGEEDDGEAGGGADQPTGMTSPTMVVKMARLAAKGQPEASKLDDDIRCVEVYWNGRTVKTFFTLPQEWRSLSEATKEQHVKDSDIENSESRMKFLLDEREELFEEMKYQHTLAKHWIYLWFSDHYFPFKRLTYAFVLLLNANILVSTLDTLVETSIGEVAGKSSLQDFEMLNVVLGALVVLMYCCIVVYLGVSYAPLAYMRSNCARKERREDHPEEPTVDLGVLGYWVGGVFFYVGLCYIHAISQYGVDGSSYSDVGFKAFVVTFPFMLRKFLIAPGSKVLSAFCGFCDVIAYPNLRDHLLLMVFVCMGVRRSYWFTFLLLDILTMSLTLQAAIRSITIPFSQLSQTFALFVIIILCYTAFAFATFGVESFMDGDDDGAPQACNTLMDCFIYSLYVGIREGDMDAILNEVEDEEETARMMTVWSRLLSTGSSGSTSGGSGAALSDGAGAVENELPAPSRMLFDLTFFIVLGVLLFDMVTGVILDTFGALREEIAERNAKLANETYVSGLTREQVDELEGNEVDFKRLNETDQNMWNYLFYSIFIDLKEEEQLNGCESFVKECLANSDLAWVPTKTCWSMENLGQAVDDDREAIEILDGKVVRDPVEEISIEDL</sequence>
<evidence type="ECO:0000259" key="14">
    <source>
        <dbReference type="Pfam" id="PF00520"/>
    </source>
</evidence>
<evidence type="ECO:0000256" key="11">
    <source>
        <dbReference type="ARBA" id="ARBA00023286"/>
    </source>
</evidence>
<feature type="transmembrane region" description="Helical" evidence="13">
    <location>
        <begin position="2538"/>
        <end position="2559"/>
    </location>
</feature>
<reference evidence="18 19" key="1">
    <citation type="journal article" date="2023" name="Commun. Biol.">
        <title>Genome analysis of Parmales, the sister group of diatoms, reveals the evolutionary specialization of diatoms from phago-mixotrophs to photoautotrophs.</title>
        <authorList>
            <person name="Ban H."/>
            <person name="Sato S."/>
            <person name="Yoshikawa S."/>
            <person name="Yamada K."/>
            <person name="Nakamura Y."/>
            <person name="Ichinomiya M."/>
            <person name="Sato N."/>
            <person name="Blanc-Mathieu R."/>
            <person name="Endo H."/>
            <person name="Kuwata A."/>
            <person name="Ogata H."/>
        </authorList>
    </citation>
    <scope>NUCLEOTIDE SEQUENCE [LARGE SCALE GENOMIC DNA]</scope>
</reference>
<comment type="similarity">
    <text evidence="2">Belongs to the InsP3 receptor family.</text>
</comment>
<dbReference type="InterPro" id="IPR005821">
    <property type="entry name" value="Ion_trans_dom"/>
</dbReference>
<dbReference type="SUPFAM" id="SSF82109">
    <property type="entry name" value="MIR domain"/>
    <property type="match status" value="1"/>
</dbReference>
<dbReference type="InterPro" id="IPR000699">
    <property type="entry name" value="RIH_dom"/>
</dbReference>
<proteinExistence type="inferred from homology"/>
<dbReference type="InterPro" id="IPR016093">
    <property type="entry name" value="MIR_motif"/>
</dbReference>
<feature type="transmembrane region" description="Helical" evidence="13">
    <location>
        <begin position="2579"/>
        <end position="2600"/>
    </location>
</feature>
<dbReference type="Pfam" id="PF01365">
    <property type="entry name" value="RYDR_ITPR"/>
    <property type="match status" value="1"/>
</dbReference>
<evidence type="ECO:0000259" key="15">
    <source>
        <dbReference type="Pfam" id="PF01365"/>
    </source>
</evidence>
<dbReference type="Pfam" id="PF02815">
    <property type="entry name" value="MIR"/>
    <property type="match status" value="1"/>
</dbReference>
<dbReference type="Gene3D" id="1.10.287.70">
    <property type="match status" value="1"/>
</dbReference>
<keyword evidence="5" id="KW-0677">Repeat</keyword>
<protein>
    <submittedName>
        <fullName evidence="18">Uncharacterized protein</fullName>
    </submittedName>
</protein>
<dbReference type="Pfam" id="PF00520">
    <property type="entry name" value="Ion_trans"/>
    <property type="match status" value="2"/>
</dbReference>
<evidence type="ECO:0000313" key="19">
    <source>
        <dbReference type="Proteomes" id="UP001165060"/>
    </source>
</evidence>
<dbReference type="InterPro" id="IPR035910">
    <property type="entry name" value="RyR/IP3R_RIH_dom_sf"/>
</dbReference>
<keyword evidence="3" id="KW-0813">Transport</keyword>
<dbReference type="PANTHER" id="PTHR13715:SF99">
    <property type="entry name" value="INOSITOL 1,4,5-TRISPHOSPHATE RECEPTOR-LIKE PROTEIN A"/>
    <property type="match status" value="1"/>
</dbReference>
<evidence type="ECO:0000256" key="7">
    <source>
        <dbReference type="ARBA" id="ARBA00022989"/>
    </source>
</evidence>
<evidence type="ECO:0000256" key="1">
    <source>
        <dbReference type="ARBA" id="ARBA00004477"/>
    </source>
</evidence>
<keyword evidence="12" id="KW-0407">Ion channel</keyword>
<evidence type="ECO:0000259" key="16">
    <source>
        <dbReference type="Pfam" id="PF02815"/>
    </source>
</evidence>
<keyword evidence="8" id="KW-0406">Ion transport</keyword>
<evidence type="ECO:0000256" key="4">
    <source>
        <dbReference type="ARBA" id="ARBA00022692"/>
    </source>
</evidence>
<evidence type="ECO:0000256" key="12">
    <source>
        <dbReference type="ARBA" id="ARBA00023303"/>
    </source>
</evidence>
<evidence type="ECO:0000256" key="8">
    <source>
        <dbReference type="ARBA" id="ARBA00023065"/>
    </source>
</evidence>
<feature type="transmembrane region" description="Helical" evidence="13">
    <location>
        <begin position="2612"/>
        <end position="2634"/>
    </location>
</feature>
<keyword evidence="19" id="KW-1185">Reference proteome</keyword>